<sequence length="211" mass="23030">MAESQNKKVKRQEKAAPVVDTEDAEEAPTTLMAADLVEEGDDDTLNVSFNAFQPIGDDFWGIKTLLQQMMPRADADLGELARTIIDKAEQSTVIKVEQDPTSGIVASDKAAQAAAQEAASDAVDGATDEDPDGAYDVYAVMSPLRMGDIKVALHRAAFEVSVVQDSEGSYPYRAFRQCLVLDYETFAKTARQLGEMYTTVYEDVEDGEDDE</sequence>
<comment type="similarity">
    <text evidence="1">Belongs to the BCP1 family.</text>
</comment>
<protein>
    <submittedName>
        <fullName evidence="3">Uncharacterized protein</fullName>
    </submittedName>
</protein>
<dbReference type="KEGG" id="mbr:MONBRDRAFT_4868"/>
<accession>A9UP65</accession>
<dbReference type="RefSeq" id="XP_001742582.1">
    <property type="nucleotide sequence ID" value="XM_001742530.1"/>
</dbReference>
<feature type="region of interest" description="Disordered" evidence="2">
    <location>
        <begin position="1"/>
        <end position="27"/>
    </location>
</feature>
<dbReference type="Proteomes" id="UP000001357">
    <property type="component" value="Unassembled WGS sequence"/>
</dbReference>
<gene>
    <name evidence="3" type="ORF">MONBRDRAFT_4868</name>
</gene>
<proteinExistence type="inferred from homology"/>
<dbReference type="InParanoid" id="A9UP65"/>
<dbReference type="PANTHER" id="PTHR13261:SF0">
    <property type="entry name" value="BRCA2 AND CDKN1A-INTERACTING PROTEIN"/>
    <property type="match status" value="1"/>
</dbReference>
<evidence type="ECO:0000313" key="4">
    <source>
        <dbReference type="Proteomes" id="UP000001357"/>
    </source>
</evidence>
<dbReference type="InterPro" id="IPR025602">
    <property type="entry name" value="BCP1_family"/>
</dbReference>
<evidence type="ECO:0000313" key="3">
    <source>
        <dbReference type="EMBL" id="EDQ92820.1"/>
    </source>
</evidence>
<dbReference type="EMBL" id="CH991543">
    <property type="protein sequence ID" value="EDQ92820.1"/>
    <property type="molecule type" value="Genomic_DNA"/>
</dbReference>
<evidence type="ECO:0000256" key="2">
    <source>
        <dbReference type="SAM" id="MobiDB-lite"/>
    </source>
</evidence>
<dbReference type="AlphaFoldDB" id="A9UP65"/>
<keyword evidence="4" id="KW-1185">Reference proteome</keyword>
<dbReference type="PANTHER" id="PTHR13261">
    <property type="entry name" value="BRCA2 AND CDKN1A INTERACTING PROTEIN"/>
    <property type="match status" value="1"/>
</dbReference>
<name>A9UP65_MONBE</name>
<evidence type="ECO:0000256" key="1">
    <source>
        <dbReference type="ARBA" id="ARBA00006781"/>
    </source>
</evidence>
<organism evidence="3 4">
    <name type="scientific">Monosiga brevicollis</name>
    <name type="common">Choanoflagellate</name>
    <dbReference type="NCBI Taxonomy" id="81824"/>
    <lineage>
        <taxon>Eukaryota</taxon>
        <taxon>Choanoflagellata</taxon>
        <taxon>Craspedida</taxon>
        <taxon>Salpingoecidae</taxon>
        <taxon>Monosiga</taxon>
    </lineage>
</organism>
<dbReference type="GeneID" id="5888088"/>
<dbReference type="Pfam" id="PF13862">
    <property type="entry name" value="BCCIP"/>
    <property type="match status" value="1"/>
</dbReference>
<reference evidence="3 4" key="1">
    <citation type="journal article" date="2008" name="Nature">
        <title>The genome of the choanoflagellate Monosiga brevicollis and the origin of metazoans.</title>
        <authorList>
            <consortium name="JGI Sequencing"/>
            <person name="King N."/>
            <person name="Westbrook M.J."/>
            <person name="Young S.L."/>
            <person name="Kuo A."/>
            <person name="Abedin M."/>
            <person name="Chapman J."/>
            <person name="Fairclough S."/>
            <person name="Hellsten U."/>
            <person name="Isogai Y."/>
            <person name="Letunic I."/>
            <person name="Marr M."/>
            <person name="Pincus D."/>
            <person name="Putnam N."/>
            <person name="Rokas A."/>
            <person name="Wright K.J."/>
            <person name="Zuzow R."/>
            <person name="Dirks W."/>
            <person name="Good M."/>
            <person name="Goodstein D."/>
            <person name="Lemons D."/>
            <person name="Li W."/>
            <person name="Lyons J.B."/>
            <person name="Morris A."/>
            <person name="Nichols S."/>
            <person name="Richter D.J."/>
            <person name="Salamov A."/>
            <person name="Bork P."/>
            <person name="Lim W.A."/>
            <person name="Manning G."/>
            <person name="Miller W.T."/>
            <person name="McGinnis W."/>
            <person name="Shapiro H."/>
            <person name="Tjian R."/>
            <person name="Grigoriev I.V."/>
            <person name="Rokhsar D."/>
        </authorList>
    </citation>
    <scope>NUCLEOTIDE SEQUENCE [LARGE SCALE GENOMIC DNA]</scope>
    <source>
        <strain evidence="4">MX1 / ATCC 50154</strain>
    </source>
</reference>